<keyword evidence="4" id="KW-1185">Reference proteome</keyword>
<gene>
    <name evidence="3" type="ORF">F8568_005680</name>
</gene>
<dbReference type="CDD" id="cd01097">
    <property type="entry name" value="Tetrahydromethanopterin_reductase"/>
    <property type="match status" value="1"/>
</dbReference>
<dbReference type="EMBL" id="WBMS02000003">
    <property type="protein sequence ID" value="MVZ99877.1"/>
    <property type="molecule type" value="Genomic_DNA"/>
</dbReference>
<accession>A0A6I4M1Q6</accession>
<dbReference type="Gene3D" id="3.20.20.30">
    <property type="entry name" value="Luciferase-like domain"/>
    <property type="match status" value="1"/>
</dbReference>
<organism evidence="3 4">
    <name type="scientific">Actinomadura physcomitrii</name>
    <dbReference type="NCBI Taxonomy" id="2650748"/>
    <lineage>
        <taxon>Bacteria</taxon>
        <taxon>Bacillati</taxon>
        <taxon>Actinomycetota</taxon>
        <taxon>Actinomycetes</taxon>
        <taxon>Streptosporangiales</taxon>
        <taxon>Thermomonosporaceae</taxon>
        <taxon>Actinomadura</taxon>
    </lineage>
</organism>
<keyword evidence="1" id="KW-0560">Oxidoreductase</keyword>
<evidence type="ECO:0000313" key="3">
    <source>
        <dbReference type="EMBL" id="MVZ99877.1"/>
    </source>
</evidence>
<sequence length="334" mass="35819">MEIIVRVPPCRPVRELVELTQHMEDLGVDRVSFPDSQLLWREVWSTVSAVAVSTERIGLAVSVTNPVTRHPTVTASAARSIAEIAPGRLTLAVGAGDSALTHIGERPVRSQTLEHAVGAIRTLLAGEEVAHGVHPWRLHHPVAVPVTIGASGPRNLALAGRIADGAVIPSMAWDRDTGIVRDAAKAAGRDPDDLSYTMTRSCVITDDPERDAVVFKPMCLRLAQLGGAELFAAAGVPVDVPDHDLELGDLGHPEDWDEAVKTCSAWISDEAALWFARTRSLFGTPDEVVAQLRELERNGVRSILLSHPGAFSLPSDLIETLGESVLPSLRRSGS</sequence>
<dbReference type="Proteomes" id="UP000462055">
    <property type="component" value="Unassembled WGS sequence"/>
</dbReference>
<dbReference type="InterPro" id="IPR050564">
    <property type="entry name" value="F420-G6PD/mer"/>
</dbReference>
<dbReference type="GO" id="GO:0016705">
    <property type="term" value="F:oxidoreductase activity, acting on paired donors, with incorporation or reduction of molecular oxygen"/>
    <property type="evidence" value="ECO:0007669"/>
    <property type="project" value="InterPro"/>
</dbReference>
<comment type="caution">
    <text evidence="3">The sequence shown here is derived from an EMBL/GenBank/DDBJ whole genome shotgun (WGS) entry which is preliminary data.</text>
</comment>
<reference evidence="3" key="1">
    <citation type="submission" date="2019-12" db="EMBL/GenBank/DDBJ databases">
        <title>Actinomadura physcomitrii sp. nov., a novel actinomycete isolated from moss [Physcomitrium sphaericum (Ludw) Fuernr].</title>
        <authorList>
            <person name="Zhuang X."/>
        </authorList>
    </citation>
    <scope>NUCLEOTIDE SEQUENCE [LARGE SCALE GENOMIC DNA]</scope>
    <source>
        <strain evidence="3">LD22</strain>
    </source>
</reference>
<dbReference type="AlphaFoldDB" id="A0A6I4M1Q6"/>
<dbReference type="PANTHER" id="PTHR43244">
    <property type="match status" value="1"/>
</dbReference>
<name>A0A6I4M1Q6_9ACTN</name>
<protein>
    <submittedName>
        <fullName evidence="3">LLM class flavin-dependent oxidoreductase</fullName>
    </submittedName>
</protein>
<dbReference type="SUPFAM" id="SSF51679">
    <property type="entry name" value="Bacterial luciferase-like"/>
    <property type="match status" value="1"/>
</dbReference>
<dbReference type="Pfam" id="PF00296">
    <property type="entry name" value="Bac_luciferase"/>
    <property type="match status" value="1"/>
</dbReference>
<proteinExistence type="predicted"/>
<evidence type="ECO:0000313" key="4">
    <source>
        <dbReference type="Proteomes" id="UP000462055"/>
    </source>
</evidence>
<evidence type="ECO:0000259" key="2">
    <source>
        <dbReference type="Pfam" id="PF00296"/>
    </source>
</evidence>
<dbReference type="InterPro" id="IPR036661">
    <property type="entry name" value="Luciferase-like_sf"/>
</dbReference>
<evidence type="ECO:0000256" key="1">
    <source>
        <dbReference type="ARBA" id="ARBA00023002"/>
    </source>
</evidence>
<feature type="domain" description="Luciferase-like" evidence="2">
    <location>
        <begin position="12"/>
        <end position="301"/>
    </location>
</feature>
<dbReference type="InterPro" id="IPR011251">
    <property type="entry name" value="Luciferase-like_dom"/>
</dbReference>
<dbReference type="PANTHER" id="PTHR43244:SF1">
    <property type="entry name" value="5,10-METHYLENETETRAHYDROMETHANOPTERIN REDUCTASE"/>
    <property type="match status" value="1"/>
</dbReference>